<protein>
    <submittedName>
        <fullName evidence="3">Uncharacterized protein</fullName>
    </submittedName>
</protein>
<proteinExistence type="predicted"/>
<reference evidence="3" key="1">
    <citation type="submission" date="2022-11" db="UniProtKB">
        <authorList>
            <consortium name="WormBaseParasite"/>
        </authorList>
    </citation>
    <scope>IDENTIFICATION</scope>
</reference>
<evidence type="ECO:0000313" key="3">
    <source>
        <dbReference type="WBParaSite" id="PEQ_0000120301-mRNA-1"/>
    </source>
</evidence>
<keyword evidence="2" id="KW-1185">Reference proteome</keyword>
<feature type="transmembrane region" description="Helical" evidence="1">
    <location>
        <begin position="6"/>
        <end position="24"/>
    </location>
</feature>
<dbReference type="AlphaFoldDB" id="A0A914R4K9"/>
<dbReference type="WBParaSite" id="PEQ_0000120301-mRNA-1">
    <property type="protein sequence ID" value="PEQ_0000120301-mRNA-1"/>
    <property type="gene ID" value="PEQ_0000120301"/>
</dbReference>
<evidence type="ECO:0000256" key="1">
    <source>
        <dbReference type="SAM" id="Phobius"/>
    </source>
</evidence>
<evidence type="ECO:0000313" key="2">
    <source>
        <dbReference type="Proteomes" id="UP000887564"/>
    </source>
</evidence>
<sequence>MIWATYAFWIFTVSLISLHSFINMNTSIVAKSPRVSDVFQVWGPQKDSVNLKTSRQPPYRLS</sequence>
<keyword evidence="1" id="KW-1133">Transmembrane helix</keyword>
<name>A0A914R4K9_PAREQ</name>
<keyword evidence="1" id="KW-0472">Membrane</keyword>
<dbReference type="Proteomes" id="UP000887564">
    <property type="component" value="Unplaced"/>
</dbReference>
<keyword evidence="1" id="KW-0812">Transmembrane</keyword>
<accession>A0A914R4K9</accession>
<organism evidence="2 3">
    <name type="scientific">Parascaris equorum</name>
    <name type="common">Equine roundworm</name>
    <dbReference type="NCBI Taxonomy" id="6256"/>
    <lineage>
        <taxon>Eukaryota</taxon>
        <taxon>Metazoa</taxon>
        <taxon>Ecdysozoa</taxon>
        <taxon>Nematoda</taxon>
        <taxon>Chromadorea</taxon>
        <taxon>Rhabditida</taxon>
        <taxon>Spirurina</taxon>
        <taxon>Ascaridomorpha</taxon>
        <taxon>Ascaridoidea</taxon>
        <taxon>Ascarididae</taxon>
        <taxon>Parascaris</taxon>
    </lineage>
</organism>